<evidence type="ECO:0000313" key="2">
    <source>
        <dbReference type="EMBL" id="KAJ4473948.1"/>
    </source>
</evidence>
<reference evidence="2" key="1">
    <citation type="submission" date="2022-08" db="EMBL/GenBank/DDBJ databases">
        <title>A Global Phylogenomic Analysis of the Shiitake Genus Lentinula.</title>
        <authorList>
            <consortium name="DOE Joint Genome Institute"/>
            <person name="Sierra-Patev S."/>
            <person name="Min B."/>
            <person name="Naranjo-Ortiz M."/>
            <person name="Looney B."/>
            <person name="Konkel Z."/>
            <person name="Slot J.C."/>
            <person name="Sakamoto Y."/>
            <person name="Steenwyk J.L."/>
            <person name="Rokas A."/>
            <person name="Carro J."/>
            <person name="Camarero S."/>
            <person name="Ferreira P."/>
            <person name="Molpeceres G."/>
            <person name="Ruiz-Duenas F.J."/>
            <person name="Serrano A."/>
            <person name="Henrissat B."/>
            <person name="Drula E."/>
            <person name="Hughes K.W."/>
            <person name="Mata J.L."/>
            <person name="Ishikawa N.K."/>
            <person name="Vargas-Isla R."/>
            <person name="Ushijima S."/>
            <person name="Smith C.A."/>
            <person name="Ahrendt S."/>
            <person name="Andreopoulos W."/>
            <person name="He G."/>
            <person name="Labutti K."/>
            <person name="Lipzen A."/>
            <person name="Ng V."/>
            <person name="Riley R."/>
            <person name="Sandor L."/>
            <person name="Barry K."/>
            <person name="Martinez A.T."/>
            <person name="Xiao Y."/>
            <person name="Gibbons J.G."/>
            <person name="Terashima K."/>
            <person name="Grigoriev I.V."/>
            <person name="Hibbett D.S."/>
        </authorList>
    </citation>
    <scope>NUCLEOTIDE SEQUENCE</scope>
    <source>
        <strain evidence="2">RHP3577 ss4</strain>
    </source>
</reference>
<feature type="chain" id="PRO_5045518037" description="Secreted protein" evidence="1">
    <location>
        <begin position="24"/>
        <end position="82"/>
    </location>
</feature>
<evidence type="ECO:0000313" key="3">
    <source>
        <dbReference type="Proteomes" id="UP001150217"/>
    </source>
</evidence>
<protein>
    <recommendedName>
        <fullName evidence="4">Secreted protein</fullName>
    </recommendedName>
</protein>
<comment type="caution">
    <text evidence="2">The sequence shown here is derived from an EMBL/GenBank/DDBJ whole genome shotgun (WGS) entry which is preliminary data.</text>
</comment>
<evidence type="ECO:0000256" key="1">
    <source>
        <dbReference type="SAM" id="SignalP"/>
    </source>
</evidence>
<organism evidence="2 3">
    <name type="scientific">Lentinula lateritia</name>
    <dbReference type="NCBI Taxonomy" id="40482"/>
    <lineage>
        <taxon>Eukaryota</taxon>
        <taxon>Fungi</taxon>
        <taxon>Dikarya</taxon>
        <taxon>Basidiomycota</taxon>
        <taxon>Agaricomycotina</taxon>
        <taxon>Agaricomycetes</taxon>
        <taxon>Agaricomycetidae</taxon>
        <taxon>Agaricales</taxon>
        <taxon>Marasmiineae</taxon>
        <taxon>Omphalotaceae</taxon>
        <taxon>Lentinula</taxon>
    </lineage>
</organism>
<dbReference type="EMBL" id="JANVFT010000079">
    <property type="protein sequence ID" value="KAJ4473948.1"/>
    <property type="molecule type" value="Genomic_DNA"/>
</dbReference>
<proteinExistence type="predicted"/>
<keyword evidence="3" id="KW-1185">Reference proteome</keyword>
<sequence>MITSDLFFPIILALFLLDPPTSLKPSGVFPPGLNLSSLTKSIPSKQFVSLPFIHSCCYYEPFRYLFKLVVIGPARWLPAVGV</sequence>
<keyword evidence="1" id="KW-0732">Signal</keyword>
<feature type="signal peptide" evidence="1">
    <location>
        <begin position="1"/>
        <end position="23"/>
    </location>
</feature>
<name>A0ABQ8V872_9AGAR</name>
<dbReference type="Proteomes" id="UP001150217">
    <property type="component" value="Unassembled WGS sequence"/>
</dbReference>
<gene>
    <name evidence="2" type="ORF">C8R41DRAFT_563544</name>
</gene>
<accession>A0ABQ8V872</accession>
<evidence type="ECO:0008006" key="4">
    <source>
        <dbReference type="Google" id="ProtNLM"/>
    </source>
</evidence>